<dbReference type="EMBL" id="JAGQHS010000019">
    <property type="protein sequence ID" value="MCA9755264.1"/>
    <property type="molecule type" value="Genomic_DNA"/>
</dbReference>
<dbReference type="AlphaFoldDB" id="A0A956NE49"/>
<comment type="caution">
    <text evidence="1">The sequence shown here is derived from an EMBL/GenBank/DDBJ whole genome shotgun (WGS) entry which is preliminary data.</text>
</comment>
<evidence type="ECO:0000313" key="1">
    <source>
        <dbReference type="EMBL" id="MCA9755264.1"/>
    </source>
</evidence>
<gene>
    <name evidence="1" type="ORF">KDA27_05635</name>
</gene>
<reference evidence="1" key="2">
    <citation type="journal article" date="2021" name="Microbiome">
        <title>Successional dynamics and alternative stable states in a saline activated sludge microbial community over 9 years.</title>
        <authorList>
            <person name="Wang Y."/>
            <person name="Ye J."/>
            <person name="Ju F."/>
            <person name="Liu L."/>
            <person name="Boyd J.A."/>
            <person name="Deng Y."/>
            <person name="Parks D.H."/>
            <person name="Jiang X."/>
            <person name="Yin X."/>
            <person name="Woodcroft B.J."/>
            <person name="Tyson G.W."/>
            <person name="Hugenholtz P."/>
            <person name="Polz M.F."/>
            <person name="Zhang T."/>
        </authorList>
    </citation>
    <scope>NUCLEOTIDE SEQUENCE</scope>
    <source>
        <strain evidence="1">HKST-UBA02</strain>
    </source>
</reference>
<proteinExistence type="predicted"/>
<organism evidence="1 2">
    <name type="scientific">Eiseniibacteriota bacterium</name>
    <dbReference type="NCBI Taxonomy" id="2212470"/>
    <lineage>
        <taxon>Bacteria</taxon>
        <taxon>Candidatus Eiseniibacteriota</taxon>
    </lineage>
</organism>
<accession>A0A956NE49</accession>
<evidence type="ECO:0000313" key="2">
    <source>
        <dbReference type="Proteomes" id="UP000739538"/>
    </source>
</evidence>
<dbReference type="Proteomes" id="UP000739538">
    <property type="component" value="Unassembled WGS sequence"/>
</dbReference>
<sequence length="182" mass="20854">MELWSALRTTGLTPTRLWLRLDPETRLDAATALYEHDWEGDPVQHEANLHIAQALKFRPQAVRKISQADRIKYLAKAVRPDRSLVSSLLLALHLEKRKGLMATFLDAVGIPHEDGLIDEEFEFPEFETEKLTQGVDALLAKHPEPQVDLYMVTLYMMDPRTWQGLIEAMRSHVQEETTPAQD</sequence>
<protein>
    <submittedName>
        <fullName evidence="1">Uncharacterized protein</fullName>
    </submittedName>
</protein>
<name>A0A956NE49_UNCEI</name>
<reference evidence="1" key="1">
    <citation type="submission" date="2020-04" db="EMBL/GenBank/DDBJ databases">
        <authorList>
            <person name="Zhang T."/>
        </authorList>
    </citation>
    <scope>NUCLEOTIDE SEQUENCE</scope>
    <source>
        <strain evidence="1">HKST-UBA02</strain>
    </source>
</reference>